<dbReference type="RefSeq" id="WP_093322146.1">
    <property type="nucleotide sequence ID" value="NZ_FOAF01000001.1"/>
</dbReference>
<evidence type="ECO:0000256" key="5">
    <source>
        <dbReference type="SAM" id="Phobius"/>
    </source>
</evidence>
<feature type="transmembrane region" description="Helical" evidence="5">
    <location>
        <begin position="336"/>
        <end position="361"/>
    </location>
</feature>
<evidence type="ECO:0000313" key="8">
    <source>
        <dbReference type="Proteomes" id="UP000199421"/>
    </source>
</evidence>
<feature type="transmembrane region" description="Helical" evidence="5">
    <location>
        <begin position="137"/>
        <end position="154"/>
    </location>
</feature>
<feature type="transmembrane region" description="Helical" evidence="5">
    <location>
        <begin position="96"/>
        <end position="116"/>
    </location>
</feature>
<protein>
    <submittedName>
        <fullName evidence="7">Fucose permease</fullName>
    </submittedName>
</protein>
<proteinExistence type="predicted"/>
<dbReference type="Gene3D" id="1.20.1250.20">
    <property type="entry name" value="MFS general substrate transporter like domains"/>
    <property type="match status" value="2"/>
</dbReference>
<evidence type="ECO:0000256" key="2">
    <source>
        <dbReference type="ARBA" id="ARBA00022692"/>
    </source>
</evidence>
<dbReference type="Pfam" id="PF07690">
    <property type="entry name" value="MFS_1"/>
    <property type="match status" value="1"/>
</dbReference>
<feature type="transmembrane region" description="Helical" evidence="5">
    <location>
        <begin position="73"/>
        <end position="90"/>
    </location>
</feature>
<dbReference type="InterPro" id="IPR051788">
    <property type="entry name" value="MFS_Transporter"/>
</dbReference>
<evidence type="ECO:0000256" key="4">
    <source>
        <dbReference type="ARBA" id="ARBA00023136"/>
    </source>
</evidence>
<feature type="transmembrane region" description="Helical" evidence="5">
    <location>
        <begin position="160"/>
        <end position="179"/>
    </location>
</feature>
<feature type="transmembrane region" description="Helical" evidence="5">
    <location>
        <begin position="12"/>
        <end position="32"/>
    </location>
</feature>
<evidence type="ECO:0000313" key="7">
    <source>
        <dbReference type="EMBL" id="SEL01413.1"/>
    </source>
</evidence>
<sequence>MQNFILKGRRATQLIFLVCGLGISSWAPMVPYAKDRLGLNDADLGLLLLLLGGGAITMMPLTGVLTGRFGSRIVILCSSLTMAFTLPLLLTMTSPITMGIVLFIFGAAVGTVDVAVNAHAVHVQNLYGKHIMSSFHGLFSVGGLLGSLGLGFLIKFGLAPVIAAIGISLLLIIIAISQYKSLFTASAEQDAIKGFSSNEEVTRAGAFTWAKGSVLFLGFMCFAVFLAEGAMLDWSAIFLRENRGVGSELAGTGYAAFSVAMATMRLIGDHLVARLDGRKVVIGGSLLGAAGFFLAVFTPWIATALLGFVLLGLGAANIVPVFFSEGGRLKGVSPTVTIPAITTMGYAGQLVGPALLGFIAYHSSLSVALGFIGLLLLLVALMYAIRTPHVSKSVKHATAC</sequence>
<keyword evidence="3 5" id="KW-1133">Transmembrane helix</keyword>
<dbReference type="SUPFAM" id="SSF103473">
    <property type="entry name" value="MFS general substrate transporter"/>
    <property type="match status" value="1"/>
</dbReference>
<dbReference type="Proteomes" id="UP000199421">
    <property type="component" value="Unassembled WGS sequence"/>
</dbReference>
<gene>
    <name evidence="7" type="ORF">SAMN05661044_01746</name>
</gene>
<dbReference type="PANTHER" id="PTHR23514:SF13">
    <property type="entry name" value="INNER MEMBRANE PROTEIN YBJJ"/>
    <property type="match status" value="1"/>
</dbReference>
<dbReference type="InterPro" id="IPR036259">
    <property type="entry name" value="MFS_trans_sf"/>
</dbReference>
<feature type="transmembrane region" description="Helical" evidence="5">
    <location>
        <begin position="249"/>
        <end position="268"/>
    </location>
</feature>
<dbReference type="PANTHER" id="PTHR23514">
    <property type="entry name" value="BYPASS OF STOP CODON PROTEIN 6"/>
    <property type="match status" value="1"/>
</dbReference>
<organism evidence="7 8">
    <name type="scientific">Olivibacter domesticus</name>
    <name type="common">Pseudosphingobacterium domesticum</name>
    <dbReference type="NCBI Taxonomy" id="407022"/>
    <lineage>
        <taxon>Bacteria</taxon>
        <taxon>Pseudomonadati</taxon>
        <taxon>Bacteroidota</taxon>
        <taxon>Sphingobacteriia</taxon>
        <taxon>Sphingobacteriales</taxon>
        <taxon>Sphingobacteriaceae</taxon>
        <taxon>Olivibacter</taxon>
    </lineage>
</organism>
<dbReference type="AlphaFoldDB" id="A0A1H7LR43"/>
<keyword evidence="2 5" id="KW-0812">Transmembrane</keyword>
<feature type="transmembrane region" description="Helical" evidence="5">
    <location>
        <begin position="304"/>
        <end position="324"/>
    </location>
</feature>
<feature type="domain" description="Major facilitator superfamily (MFS) profile" evidence="6">
    <location>
        <begin position="1"/>
        <end position="391"/>
    </location>
</feature>
<evidence type="ECO:0000259" key="6">
    <source>
        <dbReference type="PROSITE" id="PS50850"/>
    </source>
</evidence>
<comment type="subcellular location">
    <subcellularLocation>
        <location evidence="1">Membrane</location>
        <topology evidence="1">Multi-pass membrane protein</topology>
    </subcellularLocation>
</comment>
<keyword evidence="8" id="KW-1185">Reference proteome</keyword>
<dbReference type="PROSITE" id="PS50850">
    <property type="entry name" value="MFS"/>
    <property type="match status" value="1"/>
</dbReference>
<feature type="transmembrane region" description="Helical" evidence="5">
    <location>
        <begin position="367"/>
        <end position="385"/>
    </location>
</feature>
<name>A0A1H7LR43_OLID1</name>
<feature type="transmembrane region" description="Helical" evidence="5">
    <location>
        <begin position="280"/>
        <end position="298"/>
    </location>
</feature>
<feature type="transmembrane region" description="Helical" evidence="5">
    <location>
        <begin position="44"/>
        <end position="66"/>
    </location>
</feature>
<dbReference type="GO" id="GO:0016020">
    <property type="term" value="C:membrane"/>
    <property type="evidence" value="ECO:0007669"/>
    <property type="project" value="UniProtKB-SubCell"/>
</dbReference>
<evidence type="ECO:0000256" key="3">
    <source>
        <dbReference type="ARBA" id="ARBA00022989"/>
    </source>
</evidence>
<reference evidence="8" key="1">
    <citation type="submission" date="2016-10" db="EMBL/GenBank/DDBJ databases">
        <authorList>
            <person name="Varghese N."/>
            <person name="Submissions S."/>
        </authorList>
    </citation>
    <scope>NUCLEOTIDE SEQUENCE [LARGE SCALE GENOMIC DNA]</scope>
    <source>
        <strain evidence="8">DSM 18733</strain>
    </source>
</reference>
<accession>A0A1H7LR43</accession>
<dbReference type="GO" id="GO:0022857">
    <property type="term" value="F:transmembrane transporter activity"/>
    <property type="evidence" value="ECO:0007669"/>
    <property type="project" value="InterPro"/>
</dbReference>
<feature type="transmembrane region" description="Helical" evidence="5">
    <location>
        <begin position="214"/>
        <end position="237"/>
    </location>
</feature>
<dbReference type="InterPro" id="IPR020846">
    <property type="entry name" value="MFS_dom"/>
</dbReference>
<dbReference type="CDD" id="cd17393">
    <property type="entry name" value="MFS_MosC_like"/>
    <property type="match status" value="1"/>
</dbReference>
<dbReference type="STRING" id="407022.SAMN05661044_01746"/>
<evidence type="ECO:0000256" key="1">
    <source>
        <dbReference type="ARBA" id="ARBA00004141"/>
    </source>
</evidence>
<keyword evidence="4 5" id="KW-0472">Membrane</keyword>
<dbReference type="InterPro" id="IPR011701">
    <property type="entry name" value="MFS"/>
</dbReference>
<dbReference type="OrthoDB" id="9809599at2"/>
<dbReference type="EMBL" id="FOAF01000001">
    <property type="protein sequence ID" value="SEL01413.1"/>
    <property type="molecule type" value="Genomic_DNA"/>
</dbReference>